<sequence length="88" mass="9711">MEIDIGKDYRFSELEPEGGTPDSEDIDSKGAETPILGIRSSEIHNGFFSAVRKTYTKKTLWHMVATTSTEIQEPRTGIPVIGTLLEGL</sequence>
<feature type="region of interest" description="Disordered" evidence="1">
    <location>
        <begin position="1"/>
        <end position="30"/>
    </location>
</feature>
<accession>A0A9Q3JSW9</accession>
<keyword evidence="3" id="KW-1185">Reference proteome</keyword>
<feature type="compositionally biased region" description="Basic and acidic residues" evidence="1">
    <location>
        <begin position="1"/>
        <end position="13"/>
    </location>
</feature>
<dbReference type="Proteomes" id="UP000765509">
    <property type="component" value="Unassembled WGS sequence"/>
</dbReference>
<protein>
    <submittedName>
        <fullName evidence="2">Uncharacterized protein</fullName>
    </submittedName>
</protein>
<proteinExistence type="predicted"/>
<dbReference type="EMBL" id="AVOT02080312">
    <property type="protein sequence ID" value="MBW0567167.1"/>
    <property type="molecule type" value="Genomic_DNA"/>
</dbReference>
<evidence type="ECO:0000313" key="3">
    <source>
        <dbReference type="Proteomes" id="UP000765509"/>
    </source>
</evidence>
<dbReference type="AlphaFoldDB" id="A0A9Q3JSW9"/>
<comment type="caution">
    <text evidence="2">The sequence shown here is derived from an EMBL/GenBank/DDBJ whole genome shotgun (WGS) entry which is preliminary data.</text>
</comment>
<reference evidence="2" key="1">
    <citation type="submission" date="2021-03" db="EMBL/GenBank/DDBJ databases">
        <title>Draft genome sequence of rust myrtle Austropuccinia psidii MF-1, a brazilian biotype.</title>
        <authorList>
            <person name="Quecine M.C."/>
            <person name="Pachon D.M.R."/>
            <person name="Bonatelli M.L."/>
            <person name="Correr F.H."/>
            <person name="Franceschini L.M."/>
            <person name="Leite T.F."/>
            <person name="Margarido G.R.A."/>
            <person name="Almeida C.A."/>
            <person name="Ferrarezi J.A."/>
            <person name="Labate C.A."/>
        </authorList>
    </citation>
    <scope>NUCLEOTIDE SEQUENCE</scope>
    <source>
        <strain evidence="2">MF-1</strain>
    </source>
</reference>
<gene>
    <name evidence="2" type="ORF">O181_106882</name>
</gene>
<organism evidence="2 3">
    <name type="scientific">Austropuccinia psidii MF-1</name>
    <dbReference type="NCBI Taxonomy" id="1389203"/>
    <lineage>
        <taxon>Eukaryota</taxon>
        <taxon>Fungi</taxon>
        <taxon>Dikarya</taxon>
        <taxon>Basidiomycota</taxon>
        <taxon>Pucciniomycotina</taxon>
        <taxon>Pucciniomycetes</taxon>
        <taxon>Pucciniales</taxon>
        <taxon>Sphaerophragmiaceae</taxon>
        <taxon>Austropuccinia</taxon>
    </lineage>
</organism>
<name>A0A9Q3JSW9_9BASI</name>
<evidence type="ECO:0000256" key="1">
    <source>
        <dbReference type="SAM" id="MobiDB-lite"/>
    </source>
</evidence>
<evidence type="ECO:0000313" key="2">
    <source>
        <dbReference type="EMBL" id="MBW0567167.1"/>
    </source>
</evidence>